<dbReference type="Proteomes" id="UP001054945">
    <property type="component" value="Unassembled WGS sequence"/>
</dbReference>
<gene>
    <name evidence="1" type="ORF">CEXT_595841</name>
</gene>
<dbReference type="AlphaFoldDB" id="A0AAV4Y0M8"/>
<proteinExistence type="predicted"/>
<dbReference type="EMBL" id="BPLR01001146">
    <property type="protein sequence ID" value="GIZ00364.1"/>
    <property type="molecule type" value="Genomic_DNA"/>
</dbReference>
<sequence length="142" mass="16456">MRVFLRGAPGLLNCNFHFSRDFGVVLKIGFPANERKRSHLKKKKVLCLRGCRWEWTATYEEFQKYRPPQDSSFLLWALVIIFRPQWQPLPAARVIFPFVERGGGIRERVGSFSGPNIESGWGILRQNQPLMEISSTSTLLYI</sequence>
<organism evidence="1 2">
    <name type="scientific">Caerostris extrusa</name>
    <name type="common">Bark spider</name>
    <name type="synonym">Caerostris bankana</name>
    <dbReference type="NCBI Taxonomy" id="172846"/>
    <lineage>
        <taxon>Eukaryota</taxon>
        <taxon>Metazoa</taxon>
        <taxon>Ecdysozoa</taxon>
        <taxon>Arthropoda</taxon>
        <taxon>Chelicerata</taxon>
        <taxon>Arachnida</taxon>
        <taxon>Araneae</taxon>
        <taxon>Araneomorphae</taxon>
        <taxon>Entelegynae</taxon>
        <taxon>Araneoidea</taxon>
        <taxon>Araneidae</taxon>
        <taxon>Caerostris</taxon>
    </lineage>
</organism>
<keyword evidence="2" id="KW-1185">Reference proteome</keyword>
<evidence type="ECO:0000313" key="1">
    <source>
        <dbReference type="EMBL" id="GIZ00364.1"/>
    </source>
</evidence>
<evidence type="ECO:0000313" key="2">
    <source>
        <dbReference type="Proteomes" id="UP001054945"/>
    </source>
</evidence>
<name>A0AAV4Y0M8_CAEEX</name>
<protein>
    <submittedName>
        <fullName evidence="1">Uncharacterized protein</fullName>
    </submittedName>
</protein>
<reference evidence="1 2" key="1">
    <citation type="submission" date="2021-06" db="EMBL/GenBank/DDBJ databases">
        <title>Caerostris extrusa draft genome.</title>
        <authorList>
            <person name="Kono N."/>
            <person name="Arakawa K."/>
        </authorList>
    </citation>
    <scope>NUCLEOTIDE SEQUENCE [LARGE SCALE GENOMIC DNA]</scope>
</reference>
<accession>A0AAV4Y0M8</accession>
<comment type="caution">
    <text evidence="1">The sequence shown here is derived from an EMBL/GenBank/DDBJ whole genome shotgun (WGS) entry which is preliminary data.</text>
</comment>